<reference evidence="2 3" key="2">
    <citation type="journal article" date="2024" name="Int. J. Syst. Evol. Microbiol.">
        <title>Promethearchaeum syntrophicum gen. nov., sp. nov., an anaerobic, obligately syntrophic archaeon, the first isolate of the lineage 'Asgard' archaea, and proposal of the new archaeal phylum Promethearchaeota phyl. nov. and kingdom Promethearchaeati regn. nov.</title>
        <authorList>
            <person name="Imachi H."/>
            <person name="Nobu M.K."/>
            <person name="Kato S."/>
            <person name="Takaki Y."/>
            <person name="Miyazaki M."/>
            <person name="Miyata M."/>
            <person name="Ogawara M."/>
            <person name="Saito Y."/>
            <person name="Sakai S."/>
            <person name="Tahara Y.O."/>
            <person name="Takano Y."/>
            <person name="Tasumi E."/>
            <person name="Uematsu K."/>
            <person name="Yoshimura T."/>
            <person name="Itoh T."/>
            <person name="Ohkuma M."/>
            <person name="Takai K."/>
        </authorList>
    </citation>
    <scope>NUCLEOTIDE SEQUENCE [LARGE SCALE GENOMIC DNA]</scope>
    <source>
        <strain evidence="2 3">MK-D1</strain>
    </source>
</reference>
<dbReference type="AlphaFoldDB" id="A0A5B9D6N6"/>
<reference evidence="2 3" key="1">
    <citation type="journal article" date="2020" name="Nature">
        <title>Isolation of an archaeon at the prokaryote-eukaryote interface.</title>
        <authorList>
            <person name="Imachi H."/>
            <person name="Nobu M.K."/>
            <person name="Nakahara N."/>
            <person name="Morono Y."/>
            <person name="Ogawara M."/>
            <person name="Takaki Y."/>
            <person name="Takano Y."/>
            <person name="Uematsu K."/>
            <person name="Ikuta T."/>
            <person name="Ito M."/>
            <person name="Matsui Y."/>
            <person name="Miyazaki M."/>
            <person name="Murata K."/>
            <person name="Saito Y."/>
            <person name="Sakai S."/>
            <person name="Song C."/>
            <person name="Tasumi E."/>
            <person name="Yamanaka Y."/>
            <person name="Yamaguchi T."/>
            <person name="Kamagata Y."/>
            <person name="Tamaki H."/>
            <person name="Takai K."/>
        </authorList>
    </citation>
    <scope>NUCLEOTIDE SEQUENCE [LARGE SCALE GENOMIC DNA]</scope>
    <source>
        <strain evidence="2 3">MK-D1</strain>
    </source>
</reference>
<organism evidence="2 3">
    <name type="scientific">Promethearchaeum syntrophicum</name>
    <dbReference type="NCBI Taxonomy" id="2594042"/>
    <lineage>
        <taxon>Archaea</taxon>
        <taxon>Promethearchaeati</taxon>
        <taxon>Promethearchaeota</taxon>
        <taxon>Promethearchaeia</taxon>
        <taxon>Promethearchaeales</taxon>
        <taxon>Promethearchaeaceae</taxon>
        <taxon>Promethearchaeum</taxon>
    </lineage>
</organism>
<dbReference type="InterPro" id="IPR025202">
    <property type="entry name" value="PLD-like_dom"/>
</dbReference>
<evidence type="ECO:0000313" key="3">
    <source>
        <dbReference type="Proteomes" id="UP000321408"/>
    </source>
</evidence>
<dbReference type="GeneID" id="41328316"/>
<dbReference type="RefSeq" id="WP_147661453.1">
    <property type="nucleotide sequence ID" value="NZ_CP042905.2"/>
</dbReference>
<dbReference type="Gene3D" id="3.30.870.10">
    <property type="entry name" value="Endonuclease Chain A"/>
    <property type="match status" value="2"/>
</dbReference>
<feature type="domain" description="Phospholipase D-like" evidence="1">
    <location>
        <begin position="64"/>
        <end position="193"/>
    </location>
</feature>
<protein>
    <submittedName>
        <fullName evidence="2">Phospholipase D-like domain-containing protein</fullName>
    </submittedName>
</protein>
<accession>A0A5B9D6N6</accession>
<keyword evidence="3" id="KW-1185">Reference proteome</keyword>
<proteinExistence type="predicted"/>
<gene>
    <name evidence="2" type="ORF">DSAG12_00313</name>
</gene>
<evidence type="ECO:0000313" key="2">
    <source>
        <dbReference type="EMBL" id="QEE14500.1"/>
    </source>
</evidence>
<dbReference type="KEGG" id="psyt:DSAG12_00313"/>
<dbReference type="SUPFAM" id="SSF56024">
    <property type="entry name" value="Phospholipase D/nuclease"/>
    <property type="match status" value="1"/>
</dbReference>
<dbReference type="Pfam" id="PF13091">
    <property type="entry name" value="PLDc_2"/>
    <property type="match status" value="1"/>
</dbReference>
<dbReference type="Proteomes" id="UP000321408">
    <property type="component" value="Chromosome"/>
</dbReference>
<dbReference type="OrthoDB" id="387495at2157"/>
<name>A0A5B9D6N6_9ARCH</name>
<sequence length="518" mass="59808">MSKKKSVKEQYPIVEKSKNLQNSGILPNIWEFPKKENFSESYKEFYSPDLWFIGKKREFEHAIAKAIRKANELVIICSFLLQETEIIKAALSVCSKAKIYIITASENRLNSANRSDEGLEEEKIKDHLELLQKLKKRALIRTASNFHAKFVLIDPKHKNQRKGFLSTANLTQHALANNVEMGIGLNSGQIIDLFNLFCSVFWHKSEHELLTRSQLQVTQSVPVQEIPEQVILQHIISPGTNLDFKSMLKKTISGIEGDIYLSAYSIEENNDIYTLLLQELEQNPKRKISLFIRPREKVMPVLAKLKDAGAEIIGHSLLHMKALLIENPAENSGLVFTGNLTEQSFSESFDIGLFLNSNQKQIIMSILKSWKSKYMMNYLGDKPIHNMAARRYQIWNPDKMKIDVKEQEVEDLGDIDGENLDNYKNFEPALNFPQKYQETVKNIKFIWRNNPPHLPSKAQALEILPEKEFKRLPEKLHKTIEQIKIYKLGNEIYIRLENNEDLNLIKEISHIINAKIVI</sequence>
<evidence type="ECO:0000259" key="1">
    <source>
        <dbReference type="Pfam" id="PF13091"/>
    </source>
</evidence>
<dbReference type="EMBL" id="CP042905">
    <property type="protein sequence ID" value="QEE14500.1"/>
    <property type="molecule type" value="Genomic_DNA"/>
</dbReference>